<dbReference type="Gene3D" id="3.40.190.10">
    <property type="entry name" value="Periplasmic binding protein-like II"/>
    <property type="match status" value="2"/>
</dbReference>
<evidence type="ECO:0000256" key="5">
    <source>
        <dbReference type="ARBA" id="ARBA00023288"/>
    </source>
</evidence>
<evidence type="ECO:0000313" key="7">
    <source>
        <dbReference type="EMBL" id="MBP1964248.1"/>
    </source>
</evidence>
<dbReference type="SUPFAM" id="SSF53850">
    <property type="entry name" value="Periplasmic binding protein-like II"/>
    <property type="match status" value="1"/>
</dbReference>
<comment type="caution">
    <text evidence="7">The sequence shown here is derived from an EMBL/GenBank/DDBJ whole genome shotgun (WGS) entry which is preliminary data.</text>
</comment>
<dbReference type="Pfam" id="PF01547">
    <property type="entry name" value="SBP_bac_1"/>
    <property type="match status" value="1"/>
</dbReference>
<evidence type="ECO:0000256" key="1">
    <source>
        <dbReference type="ARBA" id="ARBA00022475"/>
    </source>
</evidence>
<evidence type="ECO:0000256" key="2">
    <source>
        <dbReference type="ARBA" id="ARBA00022729"/>
    </source>
</evidence>
<dbReference type="PANTHER" id="PTHR43649">
    <property type="entry name" value="ARABINOSE-BINDING PROTEIN-RELATED"/>
    <property type="match status" value="1"/>
</dbReference>
<dbReference type="EMBL" id="JAGGKV010000008">
    <property type="protein sequence ID" value="MBP1964248.1"/>
    <property type="molecule type" value="Genomic_DNA"/>
</dbReference>
<keyword evidence="3" id="KW-0472">Membrane</keyword>
<feature type="chain" id="PRO_5045088940" evidence="6">
    <location>
        <begin position="29"/>
        <end position="506"/>
    </location>
</feature>
<evidence type="ECO:0000313" key="8">
    <source>
        <dbReference type="Proteomes" id="UP001519344"/>
    </source>
</evidence>
<keyword evidence="2 6" id="KW-0732">Signal</keyword>
<dbReference type="Proteomes" id="UP001519344">
    <property type="component" value="Unassembled WGS sequence"/>
</dbReference>
<sequence length="506" mass="56495">MKKTNLVSMTSVAVLTTVIAVGCSNQQADPAATTPANTGPLELSIAMPQVGEIPAKGNEVELAIEKYTNSKLNIQWIPLANYDEKINVMIASNELPKILKVNYTPVIRSDIQQNMFWEVGPLLNNYKNLKVQNPQYYANIMVDGKLYGVPNYREIGRSAIVYRKDWLDKLGLKTPKTLDDWYNVAKAITLNDPDGNSKNDTYGFVLDKKYNINLNATSILTRMAVSQGGVNTWGVDSSGKFTPEFMTQPFMDTMKLFKRMYAEKLINQDFTSLESADGDNQFEKGRVGIKVNGSATNAANIQDRLKKVVPTAELDIVNWEGTAGPRVAGQPGNNGLLVFPKSSVKNEAELKRILTFLDQLLDEPMSTLQKRGIEGKHFKRNSDGTVEWLDLTAFNREVKPYRDDLVNFETYNVPQLKDTPLAMKGYQMEPAGLKFSIPNPALTLNSTTYNDHGAELDQMIQDAETKYIIGKIDDAGFQSEVDRWLKAGGDKVIKEFQDSYAALNKK</sequence>
<organism evidence="7 8">
    <name type="scientific">Paenibacillus aceris</name>
    <dbReference type="NCBI Taxonomy" id="869555"/>
    <lineage>
        <taxon>Bacteria</taxon>
        <taxon>Bacillati</taxon>
        <taxon>Bacillota</taxon>
        <taxon>Bacilli</taxon>
        <taxon>Bacillales</taxon>
        <taxon>Paenibacillaceae</taxon>
        <taxon>Paenibacillus</taxon>
    </lineage>
</organism>
<evidence type="ECO:0000256" key="3">
    <source>
        <dbReference type="ARBA" id="ARBA00023136"/>
    </source>
</evidence>
<keyword evidence="8" id="KW-1185">Reference proteome</keyword>
<evidence type="ECO:0000256" key="6">
    <source>
        <dbReference type="SAM" id="SignalP"/>
    </source>
</evidence>
<proteinExistence type="predicted"/>
<dbReference type="CDD" id="cd13580">
    <property type="entry name" value="PBP2_AlgQ_like_1"/>
    <property type="match status" value="1"/>
</dbReference>
<gene>
    <name evidence="7" type="ORF">J2Z65_003471</name>
</gene>
<dbReference type="PANTHER" id="PTHR43649:SF33">
    <property type="entry name" value="POLYGALACTURONAN_RHAMNOGALACTURONAN-BINDING PROTEIN YTCQ"/>
    <property type="match status" value="1"/>
</dbReference>
<keyword evidence="4" id="KW-0564">Palmitate</keyword>
<reference evidence="7 8" key="1">
    <citation type="submission" date="2021-03" db="EMBL/GenBank/DDBJ databases">
        <title>Genomic Encyclopedia of Type Strains, Phase IV (KMG-IV): sequencing the most valuable type-strain genomes for metagenomic binning, comparative biology and taxonomic classification.</title>
        <authorList>
            <person name="Goeker M."/>
        </authorList>
    </citation>
    <scope>NUCLEOTIDE SEQUENCE [LARGE SCALE GENOMIC DNA]</scope>
    <source>
        <strain evidence="7 8">DSM 24950</strain>
    </source>
</reference>
<dbReference type="InterPro" id="IPR050490">
    <property type="entry name" value="Bact_solute-bd_prot1"/>
</dbReference>
<keyword evidence="5" id="KW-0449">Lipoprotein</keyword>
<dbReference type="PROSITE" id="PS51257">
    <property type="entry name" value="PROKAR_LIPOPROTEIN"/>
    <property type="match status" value="1"/>
</dbReference>
<keyword evidence="1" id="KW-1003">Cell membrane</keyword>
<evidence type="ECO:0000256" key="4">
    <source>
        <dbReference type="ARBA" id="ARBA00023139"/>
    </source>
</evidence>
<feature type="signal peptide" evidence="6">
    <location>
        <begin position="1"/>
        <end position="28"/>
    </location>
</feature>
<protein>
    <submittedName>
        <fullName evidence="7">Aldouronate transport system substrate-binding protein</fullName>
    </submittedName>
</protein>
<accession>A0ABS4I007</accession>
<dbReference type="InterPro" id="IPR006059">
    <property type="entry name" value="SBP"/>
</dbReference>
<name>A0ABS4I007_9BACL</name>